<dbReference type="Proteomes" id="UP000585681">
    <property type="component" value="Unassembled WGS sequence"/>
</dbReference>
<dbReference type="EMBL" id="JACIEQ010000005">
    <property type="protein sequence ID" value="MBB4023445.1"/>
    <property type="molecule type" value="Genomic_DNA"/>
</dbReference>
<evidence type="ECO:0000313" key="2">
    <source>
        <dbReference type="Proteomes" id="UP000585681"/>
    </source>
</evidence>
<reference evidence="1" key="1">
    <citation type="submission" date="2020-08" db="EMBL/GenBank/DDBJ databases">
        <title>Genomic Encyclopedia of Type Strains, Phase IV (KMG-IV): sequencing the most valuable type-strain genomes for metagenomic binning, comparative biology and taxonomic classification.</title>
        <authorList>
            <person name="Goeker M."/>
        </authorList>
    </citation>
    <scope>NUCLEOTIDE SEQUENCE [LARGE SCALE GENOMIC DNA]</scope>
    <source>
        <strain evidence="1">DSM 105040</strain>
    </source>
</reference>
<accession>A0A840CDM9</accession>
<proteinExistence type="predicted"/>
<dbReference type="AlphaFoldDB" id="A0A840CDM9"/>
<comment type="caution">
    <text evidence="1">The sequence shown here is derived from an EMBL/GenBank/DDBJ whole genome shotgun (WGS) entry which is preliminary data.</text>
</comment>
<sequence>MKVQILPGRCALVLWFHPLDVLTNDIPVCACIERIRVSHAFCYLADWRRSPPRYGQLAISFQASGTLLWWS</sequence>
<evidence type="ECO:0000313" key="1">
    <source>
        <dbReference type="EMBL" id="MBB4023445.1"/>
    </source>
</evidence>
<protein>
    <submittedName>
        <fullName evidence="1">Uncharacterized protein</fullName>
    </submittedName>
</protein>
<keyword evidence="2" id="KW-1185">Reference proteome</keyword>
<organism evidence="1 2">
    <name type="scientific">Actibacterium naphthalenivorans</name>
    <dbReference type="NCBI Taxonomy" id="1614693"/>
    <lineage>
        <taxon>Bacteria</taxon>
        <taxon>Pseudomonadati</taxon>
        <taxon>Pseudomonadota</taxon>
        <taxon>Alphaproteobacteria</taxon>
        <taxon>Rhodobacterales</taxon>
        <taxon>Roseobacteraceae</taxon>
        <taxon>Actibacterium</taxon>
    </lineage>
</organism>
<name>A0A840CDM9_9RHOB</name>
<gene>
    <name evidence="1" type="ORF">GGR17_003274</name>
</gene>